<dbReference type="Pfam" id="PF24681">
    <property type="entry name" value="Kelch_KLHDC2_KLHL20_DRC7"/>
    <property type="match status" value="1"/>
</dbReference>
<keyword evidence="4" id="KW-1185">Reference proteome</keyword>
<keyword evidence="2" id="KW-0677">Repeat</keyword>
<comment type="caution">
    <text evidence="3">The sequence shown here is derived from an EMBL/GenBank/DDBJ whole genome shotgun (WGS) entry which is preliminary data.</text>
</comment>
<reference evidence="3 4" key="1">
    <citation type="journal article" date="2023" name="BMC Biol.">
        <title>The compact genome of the sponge Oopsacas minuta (Hexactinellida) is lacking key metazoan core genes.</title>
        <authorList>
            <person name="Santini S."/>
            <person name="Schenkelaars Q."/>
            <person name="Jourda C."/>
            <person name="Duchesne M."/>
            <person name="Belahbib H."/>
            <person name="Rocher C."/>
            <person name="Selva M."/>
            <person name="Riesgo A."/>
            <person name="Vervoort M."/>
            <person name="Leys S.P."/>
            <person name="Kodjabachian L."/>
            <person name="Le Bivic A."/>
            <person name="Borchiellini C."/>
            <person name="Claverie J.M."/>
            <person name="Renard E."/>
        </authorList>
    </citation>
    <scope>NUCLEOTIDE SEQUENCE [LARGE SCALE GENOMIC DNA]</scope>
    <source>
        <strain evidence="3">SPO-2</strain>
    </source>
</reference>
<evidence type="ECO:0000256" key="2">
    <source>
        <dbReference type="ARBA" id="ARBA00022737"/>
    </source>
</evidence>
<dbReference type="SMART" id="SM00612">
    <property type="entry name" value="Kelch"/>
    <property type="match status" value="6"/>
</dbReference>
<protein>
    <submittedName>
        <fullName evidence="3">Kelch domain-containing protein 8A-like</fullName>
    </submittedName>
</protein>
<gene>
    <name evidence="3" type="ORF">LOD99_4741</name>
</gene>
<name>A0AAV7JSV0_9METZ</name>
<dbReference type="AlphaFoldDB" id="A0AAV7JSV0"/>
<keyword evidence="1" id="KW-0880">Kelch repeat</keyword>
<dbReference type="Gene3D" id="2.120.10.80">
    <property type="entry name" value="Kelch-type beta propeller"/>
    <property type="match status" value="2"/>
</dbReference>
<dbReference type="PANTHER" id="PTHR46260:SF3">
    <property type="entry name" value="RING-TYPE DOMAIN-CONTAINING PROTEIN"/>
    <property type="match status" value="1"/>
</dbReference>
<evidence type="ECO:0000256" key="1">
    <source>
        <dbReference type="ARBA" id="ARBA00022441"/>
    </source>
</evidence>
<proteinExistence type="predicted"/>
<evidence type="ECO:0000313" key="3">
    <source>
        <dbReference type="EMBL" id="KAI6651862.1"/>
    </source>
</evidence>
<dbReference type="Pfam" id="PF01344">
    <property type="entry name" value="Kelch_1"/>
    <property type="match status" value="2"/>
</dbReference>
<dbReference type="EMBL" id="JAKMXF010000301">
    <property type="protein sequence ID" value="KAI6651862.1"/>
    <property type="molecule type" value="Genomic_DNA"/>
</dbReference>
<organism evidence="3 4">
    <name type="scientific">Oopsacas minuta</name>
    <dbReference type="NCBI Taxonomy" id="111878"/>
    <lineage>
        <taxon>Eukaryota</taxon>
        <taxon>Metazoa</taxon>
        <taxon>Porifera</taxon>
        <taxon>Hexactinellida</taxon>
        <taxon>Hexasterophora</taxon>
        <taxon>Lyssacinosida</taxon>
        <taxon>Leucopsacidae</taxon>
        <taxon>Oopsacas</taxon>
    </lineage>
</organism>
<dbReference type="InterPro" id="IPR015915">
    <property type="entry name" value="Kelch-typ_b-propeller"/>
</dbReference>
<sequence>MATSNLSSPSLDIIPQYKISSFQDIPKPRVYCSVCSIDKRIFVIGGCDSKGKSLNTTFVYSESCNWEIWPKIPRNRSASTLVLTNNSIFLIGGVDENQNAIIEVDSLNFVSQIWRTDFSLPVGVVGCGAFLYDNKIFVVAGATTDNISQRFFGYFDILNCLWVNLPDIPTARYAMSTYVYDDFLYVIGGRDVLKPMVEIEAFDLKQSIWKTLPSIPSRRAYSCTLGYKKYIYHIGGVSEGVGTWKPNVRKLCERFDISTSQWVKLKPLKYRRTDFAACIIMDKVIVAGGVSEQNDQLVPISDAELYSYEKDKWESIVSLSIPRCSISCCSYLAGMLIIGGMGPGGPQKKVEFIQISS</sequence>
<dbReference type="PANTHER" id="PTHR46260">
    <property type="entry name" value="RING-TYPE DOMAIN-CONTAINING PROTEIN"/>
    <property type="match status" value="1"/>
</dbReference>
<evidence type="ECO:0000313" key="4">
    <source>
        <dbReference type="Proteomes" id="UP001165289"/>
    </source>
</evidence>
<accession>A0AAV7JSV0</accession>
<dbReference type="InterPro" id="IPR051746">
    <property type="entry name" value="Kelch_domain_containing_8"/>
</dbReference>
<dbReference type="SUPFAM" id="SSF117281">
    <property type="entry name" value="Kelch motif"/>
    <property type="match status" value="2"/>
</dbReference>
<dbReference type="Proteomes" id="UP001165289">
    <property type="component" value="Unassembled WGS sequence"/>
</dbReference>
<dbReference type="InterPro" id="IPR006652">
    <property type="entry name" value="Kelch_1"/>
</dbReference>